<evidence type="ECO:0000313" key="3">
    <source>
        <dbReference type="Proteomes" id="UP000324222"/>
    </source>
</evidence>
<reference evidence="2 3" key="1">
    <citation type="submission" date="2019-05" db="EMBL/GenBank/DDBJ databases">
        <title>Another draft genome of Portunus trituberculatus and its Hox gene families provides insights of decapod evolution.</title>
        <authorList>
            <person name="Jeong J.-H."/>
            <person name="Song I."/>
            <person name="Kim S."/>
            <person name="Choi T."/>
            <person name="Kim D."/>
            <person name="Ryu S."/>
            <person name="Kim W."/>
        </authorList>
    </citation>
    <scope>NUCLEOTIDE SEQUENCE [LARGE SCALE GENOMIC DNA]</scope>
    <source>
        <tissue evidence="2">Muscle</tissue>
    </source>
</reference>
<proteinExistence type="predicted"/>
<name>A0A5B7K7U3_PORTR</name>
<dbReference type="AlphaFoldDB" id="A0A5B7K7U3"/>
<organism evidence="2 3">
    <name type="scientific">Portunus trituberculatus</name>
    <name type="common">Swimming crab</name>
    <name type="synonym">Neptunus trituberculatus</name>
    <dbReference type="NCBI Taxonomy" id="210409"/>
    <lineage>
        <taxon>Eukaryota</taxon>
        <taxon>Metazoa</taxon>
        <taxon>Ecdysozoa</taxon>
        <taxon>Arthropoda</taxon>
        <taxon>Crustacea</taxon>
        <taxon>Multicrustacea</taxon>
        <taxon>Malacostraca</taxon>
        <taxon>Eumalacostraca</taxon>
        <taxon>Eucarida</taxon>
        <taxon>Decapoda</taxon>
        <taxon>Pleocyemata</taxon>
        <taxon>Brachyura</taxon>
        <taxon>Eubrachyura</taxon>
        <taxon>Portunoidea</taxon>
        <taxon>Portunidae</taxon>
        <taxon>Portuninae</taxon>
        <taxon>Portunus</taxon>
    </lineage>
</organism>
<gene>
    <name evidence="2" type="ORF">E2C01_096284</name>
</gene>
<feature type="signal peptide" evidence="1">
    <location>
        <begin position="1"/>
        <end position="16"/>
    </location>
</feature>
<comment type="caution">
    <text evidence="2">The sequence shown here is derived from an EMBL/GenBank/DDBJ whole genome shotgun (WGS) entry which is preliminary data.</text>
</comment>
<keyword evidence="3" id="KW-1185">Reference proteome</keyword>
<dbReference type="Proteomes" id="UP000324222">
    <property type="component" value="Unassembled WGS sequence"/>
</dbReference>
<evidence type="ECO:0000313" key="2">
    <source>
        <dbReference type="EMBL" id="MPD00785.1"/>
    </source>
</evidence>
<feature type="chain" id="PRO_5022747603" evidence="1">
    <location>
        <begin position="17"/>
        <end position="121"/>
    </location>
</feature>
<sequence>MNENFSIAFFLILVLANSPFHFPGPRVAPSTYRGSISRQTSHQFHRKPAMKSPAALTVDGMSLTATDELQTNGQMGVCGTLSRPPLRCCLTATRHPYRYPLPVPPPFIAAPNSKCSFRYRG</sequence>
<evidence type="ECO:0000256" key="1">
    <source>
        <dbReference type="SAM" id="SignalP"/>
    </source>
</evidence>
<protein>
    <submittedName>
        <fullName evidence="2">Uncharacterized protein</fullName>
    </submittedName>
</protein>
<accession>A0A5B7K7U3</accession>
<dbReference type="EMBL" id="VSRR010124429">
    <property type="protein sequence ID" value="MPD00785.1"/>
    <property type="molecule type" value="Genomic_DNA"/>
</dbReference>
<keyword evidence="1" id="KW-0732">Signal</keyword>